<dbReference type="GO" id="GO:0051538">
    <property type="term" value="F:3 iron, 4 sulfur cluster binding"/>
    <property type="evidence" value="ECO:0007669"/>
    <property type="project" value="UniProtKB-KW"/>
</dbReference>
<dbReference type="InterPro" id="IPR006005">
    <property type="entry name" value="Glut_synth_ssu1"/>
</dbReference>
<evidence type="ECO:0000256" key="14">
    <source>
        <dbReference type="ARBA" id="ARBA00023002"/>
    </source>
</evidence>
<dbReference type="Gene3D" id="3.50.50.60">
    <property type="entry name" value="FAD/NAD(P)-binding domain"/>
    <property type="match status" value="1"/>
</dbReference>
<keyword evidence="13" id="KW-0315">Glutamine amidotransferase</keyword>
<evidence type="ECO:0000256" key="8">
    <source>
        <dbReference type="ARBA" id="ARBA00022605"/>
    </source>
</evidence>
<comment type="pathway">
    <text evidence="5">Nitrogen metabolism.</text>
</comment>
<comment type="cofactor">
    <cofactor evidence="2">
        <name>[3Fe-4S] cluster</name>
        <dbReference type="ChEBI" id="CHEBI:21137"/>
    </cofactor>
</comment>
<reference evidence="25" key="1">
    <citation type="submission" date="2016-06" db="UniProtKB">
        <authorList>
            <consortium name="WormBaseParasite"/>
        </authorList>
    </citation>
    <scope>IDENTIFICATION</scope>
</reference>
<keyword evidence="9" id="KW-0285">Flavoprotein</keyword>
<keyword evidence="11" id="KW-0479">Metal-binding</keyword>
<evidence type="ECO:0000256" key="16">
    <source>
        <dbReference type="ARBA" id="ARBA00023014"/>
    </source>
</evidence>
<dbReference type="InterPro" id="IPR028261">
    <property type="entry name" value="DPD_II"/>
</dbReference>
<evidence type="ECO:0000256" key="11">
    <source>
        <dbReference type="ARBA" id="ARBA00022723"/>
    </source>
</evidence>
<dbReference type="InterPro" id="IPR002489">
    <property type="entry name" value="Glu_synth_asu_C"/>
</dbReference>
<comment type="catalytic activity">
    <reaction evidence="20">
        <text>2 L-glutamate + NAD(+) = L-glutamine + 2-oxoglutarate + NADH + H(+)</text>
        <dbReference type="Rhea" id="RHEA:13753"/>
        <dbReference type="ChEBI" id="CHEBI:15378"/>
        <dbReference type="ChEBI" id="CHEBI:16810"/>
        <dbReference type="ChEBI" id="CHEBI:29985"/>
        <dbReference type="ChEBI" id="CHEBI:57540"/>
        <dbReference type="ChEBI" id="CHEBI:57945"/>
        <dbReference type="ChEBI" id="CHEBI:58359"/>
        <dbReference type="EC" id="1.4.1.14"/>
    </reaction>
</comment>
<keyword evidence="17" id="KW-0314">Glutamate biosynthesis</keyword>
<dbReference type="InterPro" id="IPR036188">
    <property type="entry name" value="FAD/NAD-bd_sf"/>
</dbReference>
<evidence type="ECO:0000256" key="7">
    <source>
        <dbReference type="ARBA" id="ARBA00009716"/>
    </source>
</evidence>
<dbReference type="Gene3D" id="1.10.1060.10">
    <property type="entry name" value="Alpha-helical ferredoxin"/>
    <property type="match status" value="1"/>
</dbReference>
<dbReference type="SUPFAM" id="SSF46548">
    <property type="entry name" value="alpha-helical ferredoxin"/>
    <property type="match status" value="1"/>
</dbReference>
<dbReference type="SUPFAM" id="SSF51395">
    <property type="entry name" value="FMN-linked oxidoreductases"/>
    <property type="match status" value="1"/>
</dbReference>
<dbReference type="Pfam" id="PF01493">
    <property type="entry name" value="GXGXG"/>
    <property type="match status" value="1"/>
</dbReference>
<evidence type="ECO:0000256" key="6">
    <source>
        <dbReference type="ARBA" id="ARBA00004944"/>
    </source>
</evidence>
<dbReference type="GO" id="GO:0046872">
    <property type="term" value="F:metal ion binding"/>
    <property type="evidence" value="ECO:0007669"/>
    <property type="project" value="UniProtKB-KW"/>
</dbReference>
<dbReference type="Pfam" id="PF01645">
    <property type="entry name" value="Glu_synthase"/>
    <property type="match status" value="1"/>
</dbReference>
<comment type="similarity">
    <text evidence="7">Belongs to the glutamate synthase family.</text>
</comment>
<dbReference type="PRINTS" id="PR00419">
    <property type="entry name" value="ADXRDTASE"/>
</dbReference>
<dbReference type="InterPro" id="IPR013785">
    <property type="entry name" value="Aldolase_TIM"/>
</dbReference>
<feature type="domain" description="Glutamate synthase" evidence="22">
    <location>
        <begin position="38"/>
        <end position="164"/>
    </location>
</feature>
<dbReference type="InterPro" id="IPR002932">
    <property type="entry name" value="Glu_synthdom"/>
</dbReference>
<evidence type="ECO:0000256" key="3">
    <source>
        <dbReference type="ARBA" id="ARBA00001974"/>
    </source>
</evidence>
<evidence type="ECO:0000256" key="2">
    <source>
        <dbReference type="ARBA" id="ARBA00001927"/>
    </source>
</evidence>
<dbReference type="FunFam" id="2.160.20.60:FF:000001">
    <property type="entry name" value="Glutamate synthase, large subunit"/>
    <property type="match status" value="1"/>
</dbReference>
<comment type="cofactor">
    <cofactor evidence="1">
        <name>FMN</name>
        <dbReference type="ChEBI" id="CHEBI:58210"/>
    </cofactor>
</comment>
<evidence type="ECO:0000313" key="25">
    <source>
        <dbReference type="WBParaSite" id="ECPE_0000549701-mRNA-1"/>
    </source>
</evidence>
<evidence type="ECO:0000259" key="22">
    <source>
        <dbReference type="Pfam" id="PF01645"/>
    </source>
</evidence>
<accession>A0A183AEU9</accession>
<dbReference type="InterPro" id="IPR023753">
    <property type="entry name" value="FAD/NAD-binding_dom"/>
</dbReference>
<dbReference type="AlphaFoldDB" id="A0A183AEU9"/>
<feature type="domain" description="FAD/NAD(P)-binding" evidence="23">
    <location>
        <begin position="703"/>
        <end position="1034"/>
    </location>
</feature>
<evidence type="ECO:0000259" key="24">
    <source>
        <dbReference type="Pfam" id="PF14691"/>
    </source>
</evidence>
<dbReference type="PANTHER" id="PTHR43100">
    <property type="entry name" value="GLUTAMATE SYNTHASE [NADPH] SMALL CHAIN"/>
    <property type="match status" value="1"/>
</dbReference>
<comment type="pathway">
    <text evidence="4">Energy metabolism; nitrogen metabolism.</text>
</comment>
<organism evidence="25">
    <name type="scientific">Echinostoma caproni</name>
    <dbReference type="NCBI Taxonomy" id="27848"/>
    <lineage>
        <taxon>Eukaryota</taxon>
        <taxon>Metazoa</taxon>
        <taxon>Spiralia</taxon>
        <taxon>Lophotrochozoa</taxon>
        <taxon>Platyhelminthes</taxon>
        <taxon>Trematoda</taxon>
        <taxon>Digenea</taxon>
        <taxon>Plagiorchiida</taxon>
        <taxon>Echinostomata</taxon>
        <taxon>Echinostomatoidea</taxon>
        <taxon>Echinostomatidae</taxon>
        <taxon>Echinostoma</taxon>
    </lineage>
</organism>
<keyword evidence="16" id="KW-0411">Iron-sulfur</keyword>
<dbReference type="PANTHER" id="PTHR43100:SF1">
    <property type="entry name" value="GLUTAMATE SYNTHASE [NADPH] SMALL CHAIN"/>
    <property type="match status" value="1"/>
</dbReference>
<dbReference type="UniPathway" id="UPA00045"/>
<evidence type="ECO:0000256" key="19">
    <source>
        <dbReference type="ARBA" id="ARBA00024383"/>
    </source>
</evidence>
<evidence type="ECO:0000256" key="13">
    <source>
        <dbReference type="ARBA" id="ARBA00022962"/>
    </source>
</evidence>
<evidence type="ECO:0000256" key="15">
    <source>
        <dbReference type="ARBA" id="ARBA00023004"/>
    </source>
</evidence>
<dbReference type="Gene3D" id="3.40.50.720">
    <property type="entry name" value="NAD(P)-binding Rossmann-like Domain"/>
    <property type="match status" value="1"/>
</dbReference>
<evidence type="ECO:0000256" key="12">
    <source>
        <dbReference type="ARBA" id="ARBA00022827"/>
    </source>
</evidence>
<evidence type="ECO:0000256" key="17">
    <source>
        <dbReference type="ARBA" id="ARBA00023164"/>
    </source>
</evidence>
<dbReference type="Gene3D" id="3.20.20.70">
    <property type="entry name" value="Aldolase class I"/>
    <property type="match status" value="1"/>
</dbReference>
<dbReference type="WBParaSite" id="ECPE_0000549701-mRNA-1">
    <property type="protein sequence ID" value="ECPE_0000549701-mRNA-1"/>
    <property type="gene ID" value="ECPE_0000549701"/>
</dbReference>
<dbReference type="CDD" id="cd00982">
    <property type="entry name" value="gltB_C"/>
    <property type="match status" value="1"/>
</dbReference>
<evidence type="ECO:0000256" key="9">
    <source>
        <dbReference type="ARBA" id="ARBA00022630"/>
    </source>
</evidence>
<keyword evidence="18" id="KW-0003">3Fe-4S</keyword>
<dbReference type="GO" id="GO:0016639">
    <property type="term" value="F:oxidoreductase activity, acting on the CH-NH2 group of donors, NAD or NADP as acceptor"/>
    <property type="evidence" value="ECO:0007669"/>
    <property type="project" value="InterPro"/>
</dbReference>
<feature type="domain" description="Glutamate synthase alpha subunit C-terminal" evidence="21">
    <location>
        <begin position="237"/>
        <end position="428"/>
    </location>
</feature>
<evidence type="ECO:0000256" key="20">
    <source>
        <dbReference type="ARBA" id="ARBA00048867"/>
    </source>
</evidence>
<comment type="pathway">
    <text evidence="6">Amino-acid biosynthesis; L-glutamate biosynthesis via GLT pathway; L-glutamate from 2-oxoglutarate and L-glutamine (NAD(+) route): step 1/1.</text>
</comment>
<evidence type="ECO:0000256" key="5">
    <source>
        <dbReference type="ARBA" id="ARBA00004909"/>
    </source>
</evidence>
<dbReference type="EC" id="1.4.1.14" evidence="19"/>
<dbReference type="InterPro" id="IPR036485">
    <property type="entry name" value="Glu_synth_asu_C_sf"/>
</dbReference>
<dbReference type="GO" id="GO:0097054">
    <property type="term" value="P:L-glutamate biosynthetic process"/>
    <property type="evidence" value="ECO:0007669"/>
    <property type="project" value="UniProtKB-UniPathway"/>
</dbReference>
<keyword evidence="15" id="KW-0408">Iron</keyword>
<evidence type="ECO:0000256" key="4">
    <source>
        <dbReference type="ARBA" id="ARBA00004802"/>
    </source>
</evidence>
<dbReference type="NCBIfam" id="TIGR01317">
    <property type="entry name" value="GOGAT_sm_gam"/>
    <property type="match status" value="1"/>
</dbReference>
<keyword evidence="10" id="KW-0288">FMN</keyword>
<evidence type="ECO:0000256" key="10">
    <source>
        <dbReference type="ARBA" id="ARBA00022643"/>
    </source>
</evidence>
<evidence type="ECO:0000256" key="18">
    <source>
        <dbReference type="ARBA" id="ARBA00023291"/>
    </source>
</evidence>
<comment type="cofactor">
    <cofactor evidence="3">
        <name>FAD</name>
        <dbReference type="ChEBI" id="CHEBI:57692"/>
    </cofactor>
</comment>
<dbReference type="Pfam" id="PF14691">
    <property type="entry name" value="Fer4_20"/>
    <property type="match status" value="1"/>
</dbReference>
<dbReference type="SUPFAM" id="SSF69336">
    <property type="entry name" value="Alpha subunit of glutamate synthase, C-terminal domain"/>
    <property type="match status" value="1"/>
</dbReference>
<protein>
    <recommendedName>
        <fullName evidence="19">glutamate synthase (NADH)</fullName>
        <ecNumber evidence="19">1.4.1.14</ecNumber>
    </recommendedName>
</protein>
<keyword evidence="8" id="KW-0028">Amino-acid biosynthesis</keyword>
<dbReference type="UniPathway" id="UPA00634">
    <property type="reaction ID" value="UER00690"/>
</dbReference>
<sequence length="1061" mass="117444">LNTRFRMIHNRACSNHHKVFLLMGTRFNSGSKGNSGWRGGRSSWTGIKHAGLPWELGIAETHQILVHQRTRSRVLLQVDGQIRTGRDVIVAALLGADEFAMSTAPLIVLGCIMMRKCHLNTCPVGIATQDPVLRAKFAGQPEHVINYLFLLAEEVREYMSKLGARRLDDIIGHTEYLKDWDPKNDEDLSPIGQLVQYLHTDRSLDCALIKLAQPILETPAEVSLDPVKATVSFESIIGNADRAFGSTLSFAISRQFDVKGLPEGREIKIVLKGSAGQSFCAFLARGVTVRLEGDANDYVAKGLSGGRVTIVPPRGLLEQGFQSHQNLIVGNVCLYGATDGVLFLRGQAAERFCVRNSGAVVVAEAGVGDHGCEYMTGGRAVILGRTGRNFAAGMSGGLAFVYDTDGIQGPFGRKCNQELVDLEPMTLENTYAPWLQTIIEEFTAETGSEVGAWILNTWETSIKGFILVFPRDYKRALVTMEAKSVVHNPLDNNHVQVNSLPVTPIPVFWFHNNFTPTHLRVVSFVQVKRVNDIEDFVRTNPSCSPPSEKDAEELDKLHGFVRYARHKNAYRPVEERVNDWAEVYDHSGVRKELRKQAARCMDCGVPFCQSYVGCPLGNLIPNWNDLVFNNDWHSAHLALLQTNNFPEFTGRVCPAPCEAACVLGLNSDAVTIKNIECAIADKAWEQGWIQAGTEQLRGPTGRRVAIVGSGPAGLACADQLNKAGHEVTVIERRDEPGGLLRYGIPTMKLDRRVLDRRLELMRANGIRGRHDLNADNGNTVELPSDQLLNDYDAIVLCLGSTWPRDLDIPGRHLNGIHFAMSFLEQQHRKLKHAPDSRHSEHPDETDKRVVVLGGGDTGVDCLATSLRQGAKSVHTLEILPPPPPHRDEEENPWPEWPRVWRAEYGHAEVALRFGRDPRQFNTVTKEFLDNGSGSVCGLRTVQVEWSKNVDSGRWHMRELSDTEAIIECDLVLLAMGFVGPETSLIRDLGLATEQSESKIKTQNGKSYATSVPRVFTAGDCRRGQSLVVHAINEAREVDLYLMGSTQLPGQGGHVRVENYGH</sequence>
<evidence type="ECO:0000256" key="1">
    <source>
        <dbReference type="ARBA" id="ARBA00001917"/>
    </source>
</evidence>
<dbReference type="InterPro" id="IPR051394">
    <property type="entry name" value="Glutamate_Synthase"/>
</dbReference>
<dbReference type="InterPro" id="IPR009051">
    <property type="entry name" value="Helical_ferredxn"/>
</dbReference>
<evidence type="ECO:0000259" key="21">
    <source>
        <dbReference type="Pfam" id="PF01493"/>
    </source>
</evidence>
<feature type="domain" description="Dihydroprymidine dehydrogenase" evidence="24">
    <location>
        <begin position="578"/>
        <end position="687"/>
    </location>
</feature>
<dbReference type="Pfam" id="PF07992">
    <property type="entry name" value="Pyr_redox_2"/>
    <property type="match status" value="1"/>
</dbReference>
<dbReference type="Gene3D" id="2.160.20.60">
    <property type="entry name" value="Glutamate synthase, alpha subunit, C-terminal domain"/>
    <property type="match status" value="1"/>
</dbReference>
<keyword evidence="14" id="KW-0560">Oxidoreductase</keyword>
<keyword evidence="12" id="KW-0274">FAD</keyword>
<dbReference type="GO" id="GO:0016040">
    <property type="term" value="F:glutamate synthase (NADH) activity"/>
    <property type="evidence" value="ECO:0007669"/>
    <property type="project" value="UniProtKB-EC"/>
</dbReference>
<proteinExistence type="inferred from homology"/>
<dbReference type="SUPFAM" id="SSF51971">
    <property type="entry name" value="Nucleotide-binding domain"/>
    <property type="match status" value="2"/>
</dbReference>
<name>A0A183AEU9_9TREM</name>
<evidence type="ECO:0000259" key="23">
    <source>
        <dbReference type="Pfam" id="PF07992"/>
    </source>
</evidence>